<dbReference type="Proteomes" id="UP000798488">
    <property type="component" value="Unassembled WGS sequence"/>
</dbReference>
<evidence type="ECO:0000313" key="1">
    <source>
        <dbReference type="EMBL" id="KAF1086178.1"/>
    </source>
</evidence>
<accession>A0A9D2WSA9</accession>
<dbReference type="EMBL" id="LSRS01000002">
    <property type="protein sequence ID" value="KAF1086178.1"/>
    <property type="molecule type" value="Genomic_DNA"/>
</dbReference>
<keyword evidence="2" id="KW-1185">Reference proteome</keyword>
<evidence type="ECO:0000313" key="2">
    <source>
        <dbReference type="Proteomes" id="UP000798488"/>
    </source>
</evidence>
<proteinExistence type="predicted"/>
<protein>
    <submittedName>
        <fullName evidence="1">Uncharacterized protein</fullName>
    </submittedName>
</protein>
<gene>
    <name evidence="1" type="ORF">SPSYN_00919</name>
</gene>
<dbReference type="AlphaFoldDB" id="A0A9D2WSA9"/>
<name>A0A9D2WSA9_9FIRM</name>
<sequence>MLETIKKEMIEEIMAEGKTKEEAEKILNDIF</sequence>
<organism evidence="1 2">
    <name type="scientific">Sporotomaculum syntrophicum</name>
    <dbReference type="NCBI Taxonomy" id="182264"/>
    <lineage>
        <taxon>Bacteria</taxon>
        <taxon>Bacillati</taxon>
        <taxon>Bacillota</taxon>
        <taxon>Clostridia</taxon>
        <taxon>Eubacteriales</taxon>
        <taxon>Desulfallaceae</taxon>
        <taxon>Sporotomaculum</taxon>
    </lineage>
</organism>
<comment type="caution">
    <text evidence="1">The sequence shown here is derived from an EMBL/GenBank/DDBJ whole genome shotgun (WGS) entry which is preliminary data.</text>
</comment>
<reference evidence="1" key="1">
    <citation type="submission" date="2016-02" db="EMBL/GenBank/DDBJ databases">
        <title>Draft Genome Sequence of Sporotomaculum syntrophicum Strain FB, a Syntrophic Benzoate Degrader.</title>
        <authorList>
            <person name="Nobu M.K."/>
            <person name="Narihiro T."/>
            <person name="Qiu Y.-L."/>
            <person name="Ohashi A."/>
            <person name="Liu W.-T."/>
            <person name="Yuji S."/>
        </authorList>
    </citation>
    <scope>NUCLEOTIDE SEQUENCE</scope>
    <source>
        <strain evidence="1">FB</strain>
    </source>
</reference>